<dbReference type="OrthoDB" id="176845at2"/>
<gene>
    <name evidence="3" type="ORF">EDC23_0489</name>
</gene>
<sequence>MKNHFLAVSGAKLILLLVFLSNVVAADEEEIIEHIPGVNKVSAEELIELANQIPELLIIDSRIVSDRAHGYIEGSNSLPDTDTDCDSLAETIPDKTHPTLFYCNGPKCGRSANAVQIAKQCGYTNLHWFFGGFEEWQDKKYPYVKDKQ</sequence>
<evidence type="ECO:0000256" key="1">
    <source>
        <dbReference type="SAM" id="SignalP"/>
    </source>
</evidence>
<dbReference type="SUPFAM" id="SSF52821">
    <property type="entry name" value="Rhodanese/Cell cycle control phosphatase"/>
    <property type="match status" value="1"/>
</dbReference>
<reference evidence="3 4" key="1">
    <citation type="submission" date="2019-03" db="EMBL/GenBank/DDBJ databases">
        <title>Genomic Encyclopedia of Type Strains, Phase IV (KMG-IV): sequencing the most valuable type-strain genomes for metagenomic binning, comparative biology and taxonomic classification.</title>
        <authorList>
            <person name="Goeker M."/>
        </authorList>
    </citation>
    <scope>NUCLEOTIDE SEQUENCE [LARGE SCALE GENOMIC DNA]</scope>
    <source>
        <strain evidence="3 4">DSM 16326</strain>
    </source>
</reference>
<dbReference type="PROSITE" id="PS50206">
    <property type="entry name" value="RHODANESE_3"/>
    <property type="match status" value="1"/>
</dbReference>
<dbReference type="GO" id="GO:0016740">
    <property type="term" value="F:transferase activity"/>
    <property type="evidence" value="ECO:0007669"/>
    <property type="project" value="UniProtKB-KW"/>
</dbReference>
<dbReference type="EMBL" id="SOQX01000001">
    <property type="protein sequence ID" value="TDY04117.1"/>
    <property type="molecule type" value="Genomic_DNA"/>
</dbReference>
<dbReference type="InterPro" id="IPR001763">
    <property type="entry name" value="Rhodanese-like_dom"/>
</dbReference>
<feature type="signal peptide" evidence="1">
    <location>
        <begin position="1"/>
        <end position="25"/>
    </location>
</feature>
<proteinExistence type="predicted"/>
<feature type="chain" id="PRO_5020510542" evidence="1">
    <location>
        <begin position="26"/>
        <end position="148"/>
    </location>
</feature>
<protein>
    <submittedName>
        <fullName evidence="3">Rhodanese-related sulfurtransferase</fullName>
    </submittedName>
</protein>
<keyword evidence="3" id="KW-0808">Transferase</keyword>
<dbReference type="Gene3D" id="3.40.250.10">
    <property type="entry name" value="Rhodanese-like domain"/>
    <property type="match status" value="1"/>
</dbReference>
<keyword evidence="1" id="KW-0732">Signal</keyword>
<feature type="domain" description="Rhodanese" evidence="2">
    <location>
        <begin position="52"/>
        <end position="145"/>
    </location>
</feature>
<dbReference type="AlphaFoldDB" id="A0A4R8J1D0"/>
<dbReference type="Proteomes" id="UP000294914">
    <property type="component" value="Unassembled WGS sequence"/>
</dbReference>
<dbReference type="SMART" id="SM00450">
    <property type="entry name" value="RHOD"/>
    <property type="match status" value="1"/>
</dbReference>
<evidence type="ECO:0000313" key="4">
    <source>
        <dbReference type="Proteomes" id="UP000294914"/>
    </source>
</evidence>
<comment type="caution">
    <text evidence="3">The sequence shown here is derived from an EMBL/GenBank/DDBJ whole genome shotgun (WGS) entry which is preliminary data.</text>
</comment>
<dbReference type="InterPro" id="IPR036873">
    <property type="entry name" value="Rhodanese-like_dom_sf"/>
</dbReference>
<evidence type="ECO:0000313" key="3">
    <source>
        <dbReference type="EMBL" id="TDY04117.1"/>
    </source>
</evidence>
<accession>A0A4R8J1D0</accession>
<dbReference type="RefSeq" id="WP_134080744.1">
    <property type="nucleotide sequence ID" value="NZ_SOQX01000001.1"/>
</dbReference>
<name>A0A4R8J1D0_9GAMM</name>
<dbReference type="CDD" id="cd00158">
    <property type="entry name" value="RHOD"/>
    <property type="match status" value="1"/>
</dbReference>
<keyword evidence="4" id="KW-1185">Reference proteome</keyword>
<organism evidence="3 4">
    <name type="scientific">Thiohalophilus thiocyanatoxydans</name>
    <dbReference type="NCBI Taxonomy" id="381308"/>
    <lineage>
        <taxon>Bacteria</taxon>
        <taxon>Pseudomonadati</taxon>
        <taxon>Pseudomonadota</taxon>
        <taxon>Gammaproteobacteria</taxon>
        <taxon>Thiohalomonadales</taxon>
        <taxon>Thiohalophilaceae</taxon>
        <taxon>Thiohalophilus</taxon>
    </lineage>
</organism>
<dbReference type="Pfam" id="PF00581">
    <property type="entry name" value="Rhodanese"/>
    <property type="match status" value="1"/>
</dbReference>
<evidence type="ECO:0000259" key="2">
    <source>
        <dbReference type="PROSITE" id="PS50206"/>
    </source>
</evidence>